<dbReference type="NCBIfam" id="TIGR00374">
    <property type="entry name" value="flippase-like domain"/>
    <property type="match status" value="1"/>
</dbReference>
<evidence type="ECO:0000313" key="7">
    <source>
        <dbReference type="EMBL" id="MDN5215594.1"/>
    </source>
</evidence>
<dbReference type="Pfam" id="PF03706">
    <property type="entry name" value="LPG_synthase_TM"/>
    <property type="match status" value="1"/>
</dbReference>
<organism evidence="7 8">
    <name type="scientific">Agaribacillus aureus</name>
    <dbReference type="NCBI Taxonomy" id="3051825"/>
    <lineage>
        <taxon>Bacteria</taxon>
        <taxon>Pseudomonadati</taxon>
        <taxon>Bacteroidota</taxon>
        <taxon>Cytophagia</taxon>
        <taxon>Cytophagales</taxon>
        <taxon>Splendidivirgaceae</taxon>
        <taxon>Agaribacillus</taxon>
    </lineage>
</organism>
<evidence type="ECO:0000256" key="3">
    <source>
        <dbReference type="ARBA" id="ARBA00022692"/>
    </source>
</evidence>
<keyword evidence="3 6" id="KW-0812">Transmembrane</keyword>
<feature type="transmembrane region" description="Helical" evidence="6">
    <location>
        <begin position="219"/>
        <end position="243"/>
    </location>
</feature>
<dbReference type="PANTHER" id="PTHR39087">
    <property type="entry name" value="UPF0104 MEMBRANE PROTEIN MJ1595"/>
    <property type="match status" value="1"/>
</dbReference>
<keyword evidence="4 6" id="KW-1133">Transmembrane helix</keyword>
<feature type="transmembrane region" description="Helical" evidence="6">
    <location>
        <begin position="163"/>
        <end position="183"/>
    </location>
</feature>
<name>A0ABT8LCT8_9BACT</name>
<comment type="subcellular location">
    <subcellularLocation>
        <location evidence="1">Cell membrane</location>
        <topology evidence="1">Multi-pass membrane protein</topology>
    </subcellularLocation>
</comment>
<dbReference type="PANTHER" id="PTHR39087:SF2">
    <property type="entry name" value="UPF0104 MEMBRANE PROTEIN MJ1595"/>
    <property type="match status" value="1"/>
</dbReference>
<dbReference type="RefSeq" id="WP_346760933.1">
    <property type="nucleotide sequence ID" value="NZ_JAUJEB010000007.1"/>
</dbReference>
<comment type="caution">
    <text evidence="7">The sequence shown here is derived from an EMBL/GenBank/DDBJ whole genome shotgun (WGS) entry which is preliminary data.</text>
</comment>
<dbReference type="InterPro" id="IPR022791">
    <property type="entry name" value="L-PG_synthase/AglD"/>
</dbReference>
<evidence type="ECO:0000256" key="5">
    <source>
        <dbReference type="ARBA" id="ARBA00023136"/>
    </source>
</evidence>
<keyword evidence="2" id="KW-1003">Cell membrane</keyword>
<feature type="transmembrane region" description="Helical" evidence="6">
    <location>
        <begin position="67"/>
        <end position="90"/>
    </location>
</feature>
<evidence type="ECO:0000256" key="2">
    <source>
        <dbReference type="ARBA" id="ARBA00022475"/>
    </source>
</evidence>
<evidence type="ECO:0000313" key="8">
    <source>
        <dbReference type="Proteomes" id="UP001172083"/>
    </source>
</evidence>
<sequence length="336" mass="37509">MVKYLKYLISLVIAIAILWYLFKDEDIPAMLQQAKSANYSWILLSISMALTSHWLRAYRWKLFVKPLGFEISVFRSFLAVMIGYVSNLVLPRMGEVIKCGALKKMENVPVSKSFGTIITERIIDLVFLAVVLGLTFLLEYGRLKNYLYNLLGNKYQEMAGNLAIGYWLLILLLVLVAGVVWMYKKRQVFRNYPLYINLANFTKNVLEGLTSIKKINNQWGFWGSSVAIWLLYYTMSYVVVFAIPETSGLSPIAGLTILAAGSIGMTAPVQGGMGAYHFMVSTVLVLYGIDLSDGKLLATIIHTSQSVGVILVGVASLFISGTLQKRNQPEVAITPD</sequence>
<feature type="transmembrane region" description="Helical" evidence="6">
    <location>
        <begin position="249"/>
        <end position="267"/>
    </location>
</feature>
<evidence type="ECO:0000256" key="6">
    <source>
        <dbReference type="SAM" id="Phobius"/>
    </source>
</evidence>
<proteinExistence type="predicted"/>
<evidence type="ECO:0000256" key="4">
    <source>
        <dbReference type="ARBA" id="ARBA00022989"/>
    </source>
</evidence>
<evidence type="ECO:0000256" key="1">
    <source>
        <dbReference type="ARBA" id="ARBA00004651"/>
    </source>
</evidence>
<keyword evidence="8" id="KW-1185">Reference proteome</keyword>
<keyword evidence="5 6" id="KW-0472">Membrane</keyword>
<feature type="transmembrane region" description="Helical" evidence="6">
    <location>
        <begin position="122"/>
        <end position="143"/>
    </location>
</feature>
<feature type="transmembrane region" description="Helical" evidence="6">
    <location>
        <begin position="296"/>
        <end position="319"/>
    </location>
</feature>
<gene>
    <name evidence="7" type="ORF">QQ020_26190</name>
</gene>
<protein>
    <submittedName>
        <fullName evidence="7">Lysylphosphatidylglycerol synthase transmembrane domain-containing protein</fullName>
    </submittedName>
</protein>
<feature type="transmembrane region" description="Helical" evidence="6">
    <location>
        <begin position="38"/>
        <end position="55"/>
    </location>
</feature>
<dbReference type="Proteomes" id="UP001172083">
    <property type="component" value="Unassembled WGS sequence"/>
</dbReference>
<feature type="transmembrane region" description="Helical" evidence="6">
    <location>
        <begin position="6"/>
        <end position="22"/>
    </location>
</feature>
<dbReference type="EMBL" id="JAUJEB010000007">
    <property type="protein sequence ID" value="MDN5215594.1"/>
    <property type="molecule type" value="Genomic_DNA"/>
</dbReference>
<accession>A0ABT8LCT8</accession>
<reference evidence="7" key="1">
    <citation type="submission" date="2023-06" db="EMBL/GenBank/DDBJ databases">
        <title>Genomic of Agaribacillus aureum.</title>
        <authorList>
            <person name="Wang G."/>
        </authorList>
    </citation>
    <scope>NUCLEOTIDE SEQUENCE</scope>
    <source>
        <strain evidence="7">BMA12</strain>
    </source>
</reference>